<dbReference type="RefSeq" id="WP_014556039.1">
    <property type="nucleotide sequence ID" value="NC_017459.1"/>
</dbReference>
<gene>
    <name evidence="1" type="ordered locus">Hqrw_2572</name>
</gene>
<dbReference type="PANTHER" id="PTHR35716">
    <property type="entry name" value="OS05G0574700 PROTEIN-RELATED"/>
    <property type="match status" value="1"/>
</dbReference>
<reference evidence="1 2" key="1">
    <citation type="journal article" date="2011" name="PLoS ONE">
        <title>Haloquadratum walsbyi: limited diversity in a global pond.</title>
        <authorList>
            <person name="Dyall-Smith M."/>
            <person name="Pfeiffer F."/>
            <person name="Klee K."/>
            <person name="Palm P."/>
            <person name="Gross K."/>
            <person name="Schuster S.C."/>
            <person name="Rampp M."/>
            <person name="Oesterhelt D."/>
        </authorList>
    </citation>
    <scope>NUCLEOTIDE SEQUENCE [LARGE SCALE GENOMIC DNA]</scope>
    <source>
        <strain evidence="2">DSM 16854 / JCM 12705 / C23</strain>
    </source>
</reference>
<name>G0LKX1_HALWC</name>
<organism evidence="1 2">
    <name type="scientific">Haloquadratum walsbyi (strain DSM 16854 / JCM 12705 / C23)</name>
    <dbReference type="NCBI Taxonomy" id="768065"/>
    <lineage>
        <taxon>Archaea</taxon>
        <taxon>Methanobacteriati</taxon>
        <taxon>Methanobacteriota</taxon>
        <taxon>Stenosarchaea group</taxon>
        <taxon>Halobacteria</taxon>
        <taxon>Halobacteriales</taxon>
        <taxon>Haloferacaceae</taxon>
        <taxon>Haloquadratum</taxon>
    </lineage>
</organism>
<dbReference type="Pfam" id="PF16156">
    <property type="entry name" value="DUF4864"/>
    <property type="match status" value="1"/>
</dbReference>
<proteinExistence type="predicted"/>
<dbReference type="HOGENOM" id="CLU_141637_0_0_2"/>
<dbReference type="InterPro" id="IPR032347">
    <property type="entry name" value="DUF4864"/>
</dbReference>
<dbReference type="Proteomes" id="UP000007954">
    <property type="component" value="Chromosome"/>
</dbReference>
<dbReference type="KEGG" id="hwc:Hqrw_2572"/>
<dbReference type="GeneID" id="12447294"/>
<evidence type="ECO:0000313" key="2">
    <source>
        <dbReference type="Proteomes" id="UP000007954"/>
    </source>
</evidence>
<dbReference type="OrthoDB" id="242411at2157"/>
<dbReference type="AlphaFoldDB" id="G0LKX1"/>
<accession>G0LKX1</accession>
<sequence>MTTEYTYPITTVTVPESTYDAEEVIAIQLSAFADNDSPVPDAGIKTAYNFASPANRRATGPFDQFRQMVQNNRYAPMIDHNEAVTGPLEQDGDSAQQRVTLTGEDGQTVTYRFGVSKYESTPEDETIPEPNCWLTDRVLRE</sequence>
<protein>
    <submittedName>
        <fullName evidence="1">Uncharacterized protein</fullName>
    </submittedName>
</protein>
<dbReference type="EMBL" id="FR746099">
    <property type="protein sequence ID" value="CCC40411.1"/>
    <property type="molecule type" value="Genomic_DNA"/>
</dbReference>
<evidence type="ECO:0000313" key="1">
    <source>
        <dbReference type="EMBL" id="CCC40411.1"/>
    </source>
</evidence>